<sequence length="304" mass="33054">MRLLLLLCACLFSSAAFAQATVSGRVVDAKSDEGLPGVTVLQSGTANGVSSDVHGYFSFTVPNQPDSVALTVSSIGYLTQRLRVAAGSNSIIRLVVDPKPLPVCRFGPPRAEVGVFSGMHYAPFGGTLRLYGPRLFRQPLAPSVSYQTNFARNHALHLGLGLPAIHRFHSLNITETLDYQRLRAPGANTAFDSYTATLGLNAGFIGGRRLPTFLLGAGYAEWRSIQDEVAAQRSGYGYTAGLQFNALPEPFNVYVSAQATRWPDAWQWQGRLLHGLPHNLQAGVALNQLRSYTEVSLLLNRLFY</sequence>
<dbReference type="RefSeq" id="WP_190923112.1">
    <property type="nucleotide sequence ID" value="NZ_JACXAC010000002.1"/>
</dbReference>
<dbReference type="SUPFAM" id="SSF49464">
    <property type="entry name" value="Carboxypeptidase regulatory domain-like"/>
    <property type="match status" value="1"/>
</dbReference>
<dbReference type="Pfam" id="PF13715">
    <property type="entry name" value="CarbopepD_reg_2"/>
    <property type="match status" value="1"/>
</dbReference>
<evidence type="ECO:0000256" key="1">
    <source>
        <dbReference type="SAM" id="SignalP"/>
    </source>
</evidence>
<dbReference type="Gene3D" id="2.60.40.1120">
    <property type="entry name" value="Carboxypeptidase-like, regulatory domain"/>
    <property type="match status" value="1"/>
</dbReference>
<name>A0ABR8JSR6_9BACT</name>
<evidence type="ECO:0000313" key="2">
    <source>
        <dbReference type="EMBL" id="MBD2721846.1"/>
    </source>
</evidence>
<feature type="signal peptide" evidence="1">
    <location>
        <begin position="1"/>
        <end position="18"/>
    </location>
</feature>
<dbReference type="EMBL" id="JACXAC010000002">
    <property type="protein sequence ID" value="MBD2721846.1"/>
    <property type="molecule type" value="Genomic_DNA"/>
</dbReference>
<feature type="chain" id="PRO_5045518527" evidence="1">
    <location>
        <begin position="19"/>
        <end position="304"/>
    </location>
</feature>
<dbReference type="Proteomes" id="UP000606003">
    <property type="component" value="Unassembled WGS sequence"/>
</dbReference>
<reference evidence="2 3" key="1">
    <citation type="submission" date="2020-09" db="EMBL/GenBank/DDBJ databases">
        <authorList>
            <person name="Kim M.K."/>
        </authorList>
    </citation>
    <scope>NUCLEOTIDE SEQUENCE [LARGE SCALE GENOMIC DNA]</scope>
    <source>
        <strain evidence="2 3">BT189</strain>
    </source>
</reference>
<comment type="caution">
    <text evidence="2">The sequence shown here is derived from an EMBL/GenBank/DDBJ whole genome shotgun (WGS) entry which is preliminary data.</text>
</comment>
<dbReference type="InterPro" id="IPR008969">
    <property type="entry name" value="CarboxyPept-like_regulatory"/>
</dbReference>
<protein>
    <submittedName>
        <fullName evidence="2">Carboxypeptidase-like regulatory domain-containing protein</fullName>
    </submittedName>
</protein>
<keyword evidence="1" id="KW-0732">Signal</keyword>
<organism evidence="2 3">
    <name type="scientific">Hymenobacter armeniacus</name>
    <dbReference type="NCBI Taxonomy" id="2771358"/>
    <lineage>
        <taxon>Bacteria</taxon>
        <taxon>Pseudomonadati</taxon>
        <taxon>Bacteroidota</taxon>
        <taxon>Cytophagia</taxon>
        <taxon>Cytophagales</taxon>
        <taxon>Hymenobacteraceae</taxon>
        <taxon>Hymenobacter</taxon>
    </lineage>
</organism>
<proteinExistence type="predicted"/>
<accession>A0ABR8JSR6</accession>
<keyword evidence="3" id="KW-1185">Reference proteome</keyword>
<evidence type="ECO:0000313" key="3">
    <source>
        <dbReference type="Proteomes" id="UP000606003"/>
    </source>
</evidence>
<gene>
    <name evidence="2" type="ORF">IC234_06865</name>
</gene>